<sequence length="190" mass="22143">MKKIIVLMLFVFEAMCGSQKCEEVIVDTEEVKGQCCLYFKNEFTTLNLEQVIQRSHHSNRMHQSRIIYPDSELRSRNTNEDINRRKDVIIDKNRENLNENNFKNKPKVNEHNRNVMKDDRLNRNGEKPNDDSVIGTKIKPTIPVNQTTEGPNGVENITVEIGNRNNVDVPEFCPNGFRKDYNGECQEIFK</sequence>
<evidence type="ECO:0000313" key="2">
    <source>
        <dbReference type="EMBL" id="CAH1114085.1"/>
    </source>
</evidence>
<dbReference type="OrthoDB" id="6776918at2759"/>
<evidence type="ECO:0000313" key="3">
    <source>
        <dbReference type="Proteomes" id="UP001153636"/>
    </source>
</evidence>
<dbReference type="AlphaFoldDB" id="A0A9P0DBY6"/>
<protein>
    <submittedName>
        <fullName evidence="2">Uncharacterized protein</fullName>
    </submittedName>
</protein>
<keyword evidence="1" id="KW-0732">Signal</keyword>
<dbReference type="Proteomes" id="UP001153636">
    <property type="component" value="Chromosome 8"/>
</dbReference>
<keyword evidence="3" id="KW-1185">Reference proteome</keyword>
<accession>A0A9P0DBY6</accession>
<evidence type="ECO:0000256" key="1">
    <source>
        <dbReference type="SAM" id="SignalP"/>
    </source>
</evidence>
<organism evidence="2 3">
    <name type="scientific">Psylliodes chrysocephalus</name>
    <dbReference type="NCBI Taxonomy" id="3402493"/>
    <lineage>
        <taxon>Eukaryota</taxon>
        <taxon>Metazoa</taxon>
        <taxon>Ecdysozoa</taxon>
        <taxon>Arthropoda</taxon>
        <taxon>Hexapoda</taxon>
        <taxon>Insecta</taxon>
        <taxon>Pterygota</taxon>
        <taxon>Neoptera</taxon>
        <taxon>Endopterygota</taxon>
        <taxon>Coleoptera</taxon>
        <taxon>Polyphaga</taxon>
        <taxon>Cucujiformia</taxon>
        <taxon>Chrysomeloidea</taxon>
        <taxon>Chrysomelidae</taxon>
        <taxon>Galerucinae</taxon>
        <taxon>Alticini</taxon>
        <taxon>Psylliodes</taxon>
    </lineage>
</organism>
<proteinExistence type="predicted"/>
<feature type="chain" id="PRO_5040483146" evidence="1">
    <location>
        <begin position="19"/>
        <end position="190"/>
    </location>
</feature>
<name>A0A9P0DBY6_9CUCU</name>
<feature type="signal peptide" evidence="1">
    <location>
        <begin position="1"/>
        <end position="18"/>
    </location>
</feature>
<gene>
    <name evidence="2" type="ORF">PSYICH_LOCUS14435</name>
</gene>
<reference evidence="2" key="1">
    <citation type="submission" date="2022-01" db="EMBL/GenBank/DDBJ databases">
        <authorList>
            <person name="King R."/>
        </authorList>
    </citation>
    <scope>NUCLEOTIDE SEQUENCE</scope>
</reference>
<dbReference type="EMBL" id="OV651820">
    <property type="protein sequence ID" value="CAH1114085.1"/>
    <property type="molecule type" value="Genomic_DNA"/>
</dbReference>